<comment type="function">
    <text evidence="4">Catalyzes the interconversion between ADP-D-glycero-beta-D-manno-heptose and ADP-L-glycero-beta-D-manno-heptose via an epimerization at carbon 6 of the heptose.</text>
</comment>
<dbReference type="HAMAP" id="MF_01601">
    <property type="entry name" value="Heptose_epimerase"/>
    <property type="match status" value="1"/>
</dbReference>
<dbReference type="PANTHER" id="PTHR43103">
    <property type="entry name" value="NUCLEOSIDE-DIPHOSPHATE-SUGAR EPIMERASE"/>
    <property type="match status" value="1"/>
</dbReference>
<feature type="binding site" evidence="4">
    <location>
        <begin position="12"/>
        <end position="13"/>
    </location>
    <ligand>
        <name>NADP(+)</name>
        <dbReference type="ChEBI" id="CHEBI:58349"/>
    </ligand>
</feature>
<feature type="domain" description="NAD-dependent epimerase/dehydratase" evidence="5">
    <location>
        <begin position="4"/>
        <end position="246"/>
    </location>
</feature>
<dbReference type="InterPro" id="IPR036291">
    <property type="entry name" value="NAD(P)-bd_dom_sf"/>
</dbReference>
<feature type="binding site" evidence="4">
    <location>
        <position position="181"/>
    </location>
    <ligand>
        <name>NADP(+)</name>
        <dbReference type="ChEBI" id="CHEBI:58349"/>
    </ligand>
</feature>
<dbReference type="Pfam" id="PF01370">
    <property type="entry name" value="Epimerase"/>
    <property type="match status" value="1"/>
</dbReference>
<feature type="binding site" evidence="4">
    <location>
        <begin position="204"/>
        <end position="207"/>
    </location>
    <ligand>
        <name>substrate</name>
    </ligand>
</feature>
<dbReference type="UniPathway" id="UPA00356">
    <property type="reaction ID" value="UER00440"/>
</dbReference>
<dbReference type="RefSeq" id="WP_221289951.1">
    <property type="nucleotide sequence ID" value="NZ_JACHGW010000002.1"/>
</dbReference>
<feature type="binding site" evidence="4">
    <location>
        <position position="55"/>
    </location>
    <ligand>
        <name>NADP(+)</name>
        <dbReference type="ChEBI" id="CHEBI:58349"/>
    </ligand>
</feature>
<dbReference type="CDD" id="cd05248">
    <property type="entry name" value="ADP_GME_SDR_e"/>
    <property type="match status" value="1"/>
</dbReference>
<feature type="binding site" evidence="4">
    <location>
        <position position="149"/>
    </location>
    <ligand>
        <name>NADP(+)</name>
        <dbReference type="ChEBI" id="CHEBI:58349"/>
    </ligand>
</feature>
<evidence type="ECO:0000313" key="7">
    <source>
        <dbReference type="Proteomes" id="UP000520814"/>
    </source>
</evidence>
<dbReference type="Proteomes" id="UP000520814">
    <property type="component" value="Unassembled WGS sequence"/>
</dbReference>
<comment type="caution">
    <text evidence="6">The sequence shown here is derived from an EMBL/GenBank/DDBJ whole genome shotgun (WGS) entry which is preliminary data.</text>
</comment>
<keyword evidence="1 4" id="KW-0521">NADP</keyword>
<protein>
    <recommendedName>
        <fullName evidence="4">ADP-L-glycero-D-manno-heptose-6-epimerase</fullName>
        <ecNumber evidence="4">5.1.3.20</ecNumber>
    </recommendedName>
    <alternativeName>
        <fullName evidence="4">ADP-L-glycero-beta-D-manno-heptose-6-epimerase</fullName>
        <shortName evidence="4">ADP-glyceromanno-heptose 6-epimerase</shortName>
        <shortName evidence="4">ADP-hep 6-epimerase</shortName>
        <shortName evidence="4">AGME</shortName>
    </alternativeName>
</protein>
<evidence type="ECO:0000256" key="2">
    <source>
        <dbReference type="ARBA" id="ARBA00023235"/>
    </source>
</evidence>
<evidence type="ECO:0000256" key="3">
    <source>
        <dbReference type="ARBA" id="ARBA00023277"/>
    </source>
</evidence>
<evidence type="ECO:0000256" key="4">
    <source>
        <dbReference type="HAMAP-Rule" id="MF_01601"/>
    </source>
</evidence>
<comment type="subunit">
    <text evidence="4">Homopentamer.</text>
</comment>
<comment type="domain">
    <text evidence="4">Contains a large N-terminal NADP-binding domain, and a smaller C-terminal substrate-binding domain.</text>
</comment>
<comment type="similarity">
    <text evidence="4">Belongs to the NAD(P)-dependent epimerase/dehydratase family. HldD subfamily.</text>
</comment>
<dbReference type="GO" id="GO:0050661">
    <property type="term" value="F:NADP binding"/>
    <property type="evidence" value="ECO:0007669"/>
    <property type="project" value="InterPro"/>
</dbReference>
<dbReference type="Gene3D" id="3.90.25.10">
    <property type="entry name" value="UDP-galactose 4-epimerase, domain 1"/>
    <property type="match status" value="1"/>
</dbReference>
<comment type="pathway">
    <text evidence="4">Nucleotide-sugar biosynthesis; ADP-L-glycero-beta-D-manno-heptose biosynthesis; ADP-L-glycero-beta-D-manno-heptose from D-glycero-beta-D-manno-heptose 7-phosphate: step 4/4.</text>
</comment>
<dbReference type="GO" id="GO:0005975">
    <property type="term" value="P:carbohydrate metabolic process"/>
    <property type="evidence" value="ECO:0007669"/>
    <property type="project" value="UniProtKB-UniRule"/>
</dbReference>
<feature type="active site" description="Proton acceptor" evidence="4">
    <location>
        <position position="181"/>
    </location>
</feature>
<proteinExistence type="inferred from homology"/>
<evidence type="ECO:0000313" key="6">
    <source>
        <dbReference type="EMBL" id="MBB6050536.1"/>
    </source>
</evidence>
<feature type="binding site" evidence="4">
    <location>
        <begin position="77"/>
        <end position="81"/>
    </location>
    <ligand>
        <name>NADP(+)</name>
        <dbReference type="ChEBI" id="CHEBI:58349"/>
    </ligand>
</feature>
<organism evidence="6 7">
    <name type="scientific">Armatimonas rosea</name>
    <dbReference type="NCBI Taxonomy" id="685828"/>
    <lineage>
        <taxon>Bacteria</taxon>
        <taxon>Bacillati</taxon>
        <taxon>Armatimonadota</taxon>
        <taxon>Armatimonadia</taxon>
        <taxon>Armatimonadales</taxon>
        <taxon>Armatimonadaceae</taxon>
        <taxon>Armatimonas</taxon>
    </lineage>
</organism>
<keyword evidence="2 4" id="KW-0413">Isomerase</keyword>
<feature type="binding site" evidence="4">
    <location>
        <position position="190"/>
    </location>
    <ligand>
        <name>substrate</name>
    </ligand>
</feature>
<dbReference type="EMBL" id="JACHGW010000002">
    <property type="protein sequence ID" value="MBB6050536.1"/>
    <property type="molecule type" value="Genomic_DNA"/>
</dbReference>
<dbReference type="InterPro" id="IPR011912">
    <property type="entry name" value="Heptose_epim"/>
</dbReference>
<feature type="binding site" evidence="4">
    <location>
        <position position="173"/>
    </location>
    <ligand>
        <name>NADP(+)</name>
        <dbReference type="ChEBI" id="CHEBI:58349"/>
    </ligand>
</feature>
<feature type="binding site" evidence="4">
    <location>
        <begin position="33"/>
        <end position="34"/>
    </location>
    <ligand>
        <name>NADP(+)</name>
        <dbReference type="ChEBI" id="CHEBI:58349"/>
    </ligand>
</feature>
<comment type="catalytic activity">
    <reaction evidence="4">
        <text>ADP-D-glycero-beta-D-manno-heptose = ADP-L-glycero-beta-D-manno-heptose</text>
        <dbReference type="Rhea" id="RHEA:17577"/>
        <dbReference type="ChEBI" id="CHEBI:59967"/>
        <dbReference type="ChEBI" id="CHEBI:61506"/>
        <dbReference type="EC" id="5.1.3.20"/>
    </reaction>
</comment>
<dbReference type="Gene3D" id="3.40.50.720">
    <property type="entry name" value="NAD(P)-binding Rossmann-like Domain"/>
    <property type="match status" value="1"/>
</dbReference>
<feature type="binding site" evidence="4">
    <location>
        <position position="283"/>
    </location>
    <ligand>
        <name>substrate</name>
    </ligand>
</feature>
<reference evidence="6 7" key="1">
    <citation type="submission" date="2020-08" db="EMBL/GenBank/DDBJ databases">
        <title>Genomic Encyclopedia of Type Strains, Phase IV (KMG-IV): sequencing the most valuable type-strain genomes for metagenomic binning, comparative biology and taxonomic classification.</title>
        <authorList>
            <person name="Goeker M."/>
        </authorList>
    </citation>
    <scope>NUCLEOTIDE SEQUENCE [LARGE SCALE GENOMIC DNA]</scope>
    <source>
        <strain evidence="6 7">DSM 23562</strain>
    </source>
</reference>
<name>A0A7W9W6U4_ARMRO</name>
<dbReference type="PANTHER" id="PTHR43103:SF3">
    <property type="entry name" value="ADP-L-GLYCERO-D-MANNO-HEPTOSE-6-EPIMERASE"/>
    <property type="match status" value="1"/>
</dbReference>
<feature type="binding site" evidence="4">
    <location>
        <position position="183"/>
    </location>
    <ligand>
        <name>substrate</name>
    </ligand>
</feature>
<feature type="binding site" evidence="4">
    <location>
        <position position="94"/>
    </location>
    <ligand>
        <name>NADP(+)</name>
        <dbReference type="ChEBI" id="CHEBI:58349"/>
    </ligand>
</feature>
<evidence type="ECO:0000256" key="1">
    <source>
        <dbReference type="ARBA" id="ARBA00022857"/>
    </source>
</evidence>
<dbReference type="SUPFAM" id="SSF51735">
    <property type="entry name" value="NAD(P)-binding Rossmann-fold domains"/>
    <property type="match status" value="1"/>
</dbReference>
<comment type="cofactor">
    <cofactor evidence="4">
        <name>NADP(+)</name>
        <dbReference type="ChEBI" id="CHEBI:58349"/>
    </cofactor>
    <text evidence="4">Binds 1 NADP(+) per subunit.</text>
</comment>
<keyword evidence="7" id="KW-1185">Reference proteome</keyword>
<feature type="binding site" evidence="4">
    <location>
        <position position="172"/>
    </location>
    <ligand>
        <name>substrate</name>
    </ligand>
</feature>
<accession>A0A7W9W6U4</accession>
<feature type="binding site" evidence="4">
    <location>
        <position position="40"/>
    </location>
    <ligand>
        <name>NADP(+)</name>
        <dbReference type="ChEBI" id="CHEBI:58349"/>
    </ligand>
</feature>
<sequence>MNRVIVTGGAGFIGSAMVWRLNQAGIDDILIVDNLNTSEKWRNLLGLRYSDYLHKTAFLAQLKAGELDFQPDAIVHLGACSVTTEADGDYLMENNFRYTKTLAEWATARGVRFLYASSGQTYGDGELGFADDDALVPLLRPITRYGYSKHLFDLHALRTRLVEEIVGIKFFNVFGPNEYHKDDMRSVVHKAFHQVQETGVIKLFKSYHPDYPDGGQTRDFVYVKDCVEVLFWFLQHPEENGIYNIGTGDARPWNALANAVFTALGLEPQIEYIEMPERLKGNYQYHTQATIQKLRNAGCDVPFRSLEDAVTDYVQNHLATPQPYLTAP</sequence>
<keyword evidence="3 4" id="KW-0119">Carbohydrate metabolism</keyword>
<dbReference type="InterPro" id="IPR001509">
    <property type="entry name" value="Epimerase_deHydtase"/>
</dbReference>
<dbReference type="GO" id="GO:0097171">
    <property type="term" value="P:ADP-L-glycero-beta-D-manno-heptose biosynthetic process"/>
    <property type="evidence" value="ECO:0007669"/>
    <property type="project" value="UniProtKB-UniPathway"/>
</dbReference>
<evidence type="ECO:0000259" key="5">
    <source>
        <dbReference type="Pfam" id="PF01370"/>
    </source>
</evidence>
<dbReference type="EC" id="5.1.3.20" evidence="4"/>
<dbReference type="GO" id="GO:0008712">
    <property type="term" value="F:ADP-glyceromanno-heptose 6-epimerase activity"/>
    <property type="evidence" value="ECO:0007669"/>
    <property type="project" value="UniProtKB-UniRule"/>
</dbReference>
<gene>
    <name evidence="4" type="primary">hldD</name>
    <name evidence="6" type="ORF">HNQ39_002327</name>
</gene>
<feature type="active site" description="Proton acceptor" evidence="4">
    <location>
        <position position="145"/>
    </location>
</feature>
<dbReference type="AlphaFoldDB" id="A0A7W9W6U4"/>
<dbReference type="NCBIfam" id="TIGR02197">
    <property type="entry name" value="heptose_epim"/>
    <property type="match status" value="1"/>
</dbReference>
<feature type="binding site" evidence="4">
    <location>
        <position position="218"/>
    </location>
    <ligand>
        <name>substrate</name>
    </ligand>
</feature>